<dbReference type="Gene3D" id="2.60.40.10">
    <property type="entry name" value="Immunoglobulins"/>
    <property type="match status" value="1"/>
</dbReference>
<dbReference type="EMBL" id="CP071795">
    <property type="protein sequence ID" value="QTD38155.1"/>
    <property type="molecule type" value="Genomic_DNA"/>
</dbReference>
<dbReference type="InterPro" id="IPR011110">
    <property type="entry name" value="Reg_prop"/>
</dbReference>
<evidence type="ECO:0000256" key="3">
    <source>
        <dbReference type="ARBA" id="ARBA00022553"/>
    </source>
</evidence>
<evidence type="ECO:0000313" key="7">
    <source>
        <dbReference type="Proteomes" id="UP000663935"/>
    </source>
</evidence>
<keyword evidence="6" id="KW-0547">Nucleotide-binding</keyword>
<dbReference type="PRINTS" id="PR00344">
    <property type="entry name" value="BCTRLSENSOR"/>
</dbReference>
<dbReference type="Pfam" id="PF07494">
    <property type="entry name" value="Reg_prop"/>
    <property type="match status" value="1"/>
</dbReference>
<gene>
    <name evidence="6" type="ORF">JL193_02280</name>
</gene>
<feature type="domain" description="Histidine kinase" evidence="5">
    <location>
        <begin position="357"/>
        <end position="546"/>
    </location>
</feature>
<comment type="catalytic activity">
    <reaction evidence="1">
        <text>ATP + protein L-histidine = ADP + protein N-phospho-L-histidine.</text>
        <dbReference type="EC" id="2.7.13.3"/>
    </reaction>
</comment>
<dbReference type="SUPFAM" id="SSF55874">
    <property type="entry name" value="ATPase domain of HSP90 chaperone/DNA topoisomerase II/histidine kinase"/>
    <property type="match status" value="1"/>
</dbReference>
<proteinExistence type="predicted"/>
<evidence type="ECO:0000256" key="4">
    <source>
        <dbReference type="SAM" id="Phobius"/>
    </source>
</evidence>
<dbReference type="InterPro" id="IPR004358">
    <property type="entry name" value="Sig_transdc_His_kin-like_C"/>
</dbReference>
<evidence type="ECO:0000256" key="2">
    <source>
        <dbReference type="ARBA" id="ARBA00012438"/>
    </source>
</evidence>
<dbReference type="PANTHER" id="PTHR43547:SF2">
    <property type="entry name" value="HYBRID SIGNAL TRANSDUCTION HISTIDINE KINASE C"/>
    <property type="match status" value="1"/>
</dbReference>
<keyword evidence="4" id="KW-1133">Transmembrane helix</keyword>
<dbReference type="InterPro" id="IPR003661">
    <property type="entry name" value="HisK_dim/P_dom"/>
</dbReference>
<dbReference type="InterPro" id="IPR036097">
    <property type="entry name" value="HisK_dim/P_sf"/>
</dbReference>
<accession>A0ABX7SV90</accession>
<dbReference type="Pfam" id="PF00512">
    <property type="entry name" value="HisKA"/>
    <property type="match status" value="1"/>
</dbReference>
<dbReference type="Pfam" id="PF02518">
    <property type="entry name" value="HATPase_c"/>
    <property type="match status" value="1"/>
</dbReference>
<name>A0ABX7SV90_9FLAO</name>
<dbReference type="PANTHER" id="PTHR43547">
    <property type="entry name" value="TWO-COMPONENT HISTIDINE KINASE"/>
    <property type="match status" value="1"/>
</dbReference>
<dbReference type="CDD" id="cd00082">
    <property type="entry name" value="HisKA"/>
    <property type="match status" value="1"/>
</dbReference>
<dbReference type="InterPro" id="IPR003594">
    <property type="entry name" value="HATPase_dom"/>
</dbReference>
<dbReference type="Proteomes" id="UP000663935">
    <property type="component" value="Chromosome"/>
</dbReference>
<dbReference type="PROSITE" id="PS50109">
    <property type="entry name" value="HIS_KIN"/>
    <property type="match status" value="1"/>
</dbReference>
<keyword evidence="3" id="KW-0597">Phosphoprotein</keyword>
<keyword evidence="4" id="KW-0472">Membrane</keyword>
<dbReference type="Gene3D" id="1.10.287.130">
    <property type="match status" value="1"/>
</dbReference>
<dbReference type="InterPro" id="IPR005467">
    <property type="entry name" value="His_kinase_dom"/>
</dbReference>
<evidence type="ECO:0000256" key="1">
    <source>
        <dbReference type="ARBA" id="ARBA00000085"/>
    </source>
</evidence>
<dbReference type="Gene3D" id="3.30.565.10">
    <property type="entry name" value="Histidine kinase-like ATPase, C-terminal domain"/>
    <property type="match status" value="1"/>
</dbReference>
<dbReference type="RefSeq" id="WP_207972293.1">
    <property type="nucleotide sequence ID" value="NZ_CP071795.1"/>
</dbReference>
<reference evidence="6 7" key="1">
    <citation type="submission" date="2021-03" db="EMBL/GenBank/DDBJ databases">
        <title>Complete genome of Polaribacter_sp.G4M1.</title>
        <authorList>
            <person name="Jeong S.W."/>
            <person name="Bae J.W."/>
        </authorList>
    </citation>
    <scope>NUCLEOTIDE SEQUENCE [LARGE SCALE GENOMIC DNA]</scope>
    <source>
        <strain evidence="6 7">G4M1</strain>
    </source>
</reference>
<feature type="transmembrane region" description="Helical" evidence="4">
    <location>
        <begin position="298"/>
        <end position="321"/>
    </location>
</feature>
<sequence>MHNSGLSIFADSSNNLWIGTLDKGIRIYNQETNQFYALSDFGIKMSSNLKFPIKDIYEDVNGLIWIATEGGGLFYINKEEKSINHLNTENGFPSNAFYGIIQDNYGTYWFSTNKGLISYHLDNNKIHIYNTNDGLPTNDFESGASAKTKDGKLFFGSKKGLIAFYPEKLISDSNPINLKLTSLKIFNNVVNVLNKVENYQPLDSSISYKKTLKLPYFLNNFGFEFAVPGHSTPHNIEYQYKLEGIDNRWITTSSELPYANYSNISHGQYTFKIKAFNENNFDSNNISEKQIDIIITPVWWQTNIAYFAYILLISALIYYTYKNVRDRVRLKNELLIEKYKHEKDEELHKSKINFFTTISHELRTSLTLILSPLQQLSNVKTNNKASNLIMTMNRNGQRLLSLINQILDFRKLESTNAQLNIKEINLKDFFKELCIPFYQYAEEKNIKFQLSIPNNCNKGWVDVNKLEVILYNILSNAFKHTKDKIDVNIDLDEKDERLIIKIKDNGKGIEEEELTKIFDNFYQVNDTTNTTSGTGIGLAITFIMVL</sequence>
<dbReference type="InterPro" id="IPR013783">
    <property type="entry name" value="Ig-like_fold"/>
</dbReference>
<dbReference type="SUPFAM" id="SSF47384">
    <property type="entry name" value="Homodimeric domain of signal transducing histidine kinase"/>
    <property type="match status" value="1"/>
</dbReference>
<dbReference type="InterPro" id="IPR011123">
    <property type="entry name" value="Y_Y_Y"/>
</dbReference>
<keyword evidence="6" id="KW-0067">ATP-binding</keyword>
<dbReference type="EC" id="2.7.13.3" evidence="2"/>
<dbReference type="SUPFAM" id="SSF63829">
    <property type="entry name" value="Calcium-dependent phosphotriesterase"/>
    <property type="match status" value="1"/>
</dbReference>
<evidence type="ECO:0000259" key="5">
    <source>
        <dbReference type="PROSITE" id="PS50109"/>
    </source>
</evidence>
<dbReference type="InterPro" id="IPR036890">
    <property type="entry name" value="HATPase_C_sf"/>
</dbReference>
<dbReference type="InterPro" id="IPR015943">
    <property type="entry name" value="WD40/YVTN_repeat-like_dom_sf"/>
</dbReference>
<dbReference type="Pfam" id="PF07495">
    <property type="entry name" value="Y_Y_Y"/>
    <property type="match status" value="1"/>
</dbReference>
<organism evidence="6 7">
    <name type="scientific">Polaribacter batillariae</name>
    <dbReference type="NCBI Taxonomy" id="2808900"/>
    <lineage>
        <taxon>Bacteria</taxon>
        <taxon>Pseudomonadati</taxon>
        <taxon>Bacteroidota</taxon>
        <taxon>Flavobacteriia</taxon>
        <taxon>Flavobacteriales</taxon>
        <taxon>Flavobacteriaceae</taxon>
    </lineage>
</organism>
<keyword evidence="7" id="KW-1185">Reference proteome</keyword>
<keyword evidence="4" id="KW-0812">Transmembrane</keyword>
<dbReference type="SMART" id="SM00387">
    <property type="entry name" value="HATPase_c"/>
    <property type="match status" value="1"/>
</dbReference>
<evidence type="ECO:0000313" key="6">
    <source>
        <dbReference type="EMBL" id="QTD38155.1"/>
    </source>
</evidence>
<dbReference type="SMART" id="SM00388">
    <property type="entry name" value="HisKA"/>
    <property type="match status" value="1"/>
</dbReference>
<dbReference type="GO" id="GO:0005524">
    <property type="term" value="F:ATP binding"/>
    <property type="evidence" value="ECO:0007669"/>
    <property type="project" value="UniProtKB-KW"/>
</dbReference>
<protein>
    <recommendedName>
        <fullName evidence="2">histidine kinase</fullName>
        <ecNumber evidence="2">2.7.13.3</ecNumber>
    </recommendedName>
</protein>
<dbReference type="Gene3D" id="2.130.10.10">
    <property type="entry name" value="YVTN repeat-like/Quinoprotein amine dehydrogenase"/>
    <property type="match status" value="1"/>
</dbReference>